<feature type="site" description="Interaction with DNA substrate" evidence="7">
    <location>
        <position position="272"/>
    </location>
</feature>
<dbReference type="OrthoDB" id="498125at2759"/>
<proteinExistence type="inferred from homology"/>
<feature type="binding site" evidence="6">
    <location>
        <position position="61"/>
    </location>
    <ligand>
        <name>Mg(2+)</name>
        <dbReference type="ChEBI" id="CHEBI:18420"/>
        <label>1</label>
    </ligand>
</feature>
<feature type="site" description="Important for catalytic activity" evidence="7">
    <location>
        <position position="243"/>
    </location>
</feature>
<comment type="cofactor">
    <cofactor evidence="6">
        <name>Mg(2+)</name>
        <dbReference type="ChEBI" id="CHEBI:18420"/>
    </cofactor>
    <cofactor evidence="6">
        <name>Mn(2+)</name>
        <dbReference type="ChEBI" id="CHEBI:29035"/>
    </cofactor>
    <text evidence="6">Probably binds two magnesium or manganese ions per subunit.</text>
</comment>
<evidence type="ECO:0000256" key="4">
    <source>
        <dbReference type="ARBA" id="ARBA00022842"/>
    </source>
</evidence>
<dbReference type="HOGENOM" id="CLU_990932_0_0_1"/>
<dbReference type="GO" id="GO:0008081">
    <property type="term" value="F:phosphoric diester hydrolase activity"/>
    <property type="evidence" value="ECO:0007669"/>
    <property type="project" value="TreeGrafter"/>
</dbReference>
<comment type="caution">
    <text evidence="9">The sequence shown here is derived from an EMBL/GenBank/DDBJ whole genome shotgun (WGS) entry which is preliminary data.</text>
</comment>
<dbReference type="STRING" id="1432141.A0A015L8V2"/>
<feature type="binding site" evidence="6">
    <location>
        <position position="184"/>
    </location>
    <ligand>
        <name>Mg(2+)</name>
        <dbReference type="ChEBI" id="CHEBI:18420"/>
        <label>1</label>
    </ligand>
</feature>
<evidence type="ECO:0000256" key="5">
    <source>
        <dbReference type="PIRSR" id="PIRSR604808-1"/>
    </source>
</evidence>
<dbReference type="GO" id="GO:0008311">
    <property type="term" value="F:double-stranded DNA 3'-5' DNA exonuclease activity"/>
    <property type="evidence" value="ECO:0007669"/>
    <property type="project" value="TreeGrafter"/>
</dbReference>
<feature type="active site" description="Proton donor/acceptor" evidence="5">
    <location>
        <position position="184"/>
    </location>
</feature>
<evidence type="ECO:0000313" key="9">
    <source>
        <dbReference type="EMBL" id="EXX51223.1"/>
    </source>
</evidence>
<feature type="active site" description="Proton acceptor" evidence="5">
    <location>
        <position position="272"/>
    </location>
</feature>
<evidence type="ECO:0000259" key="8">
    <source>
        <dbReference type="Pfam" id="PF03372"/>
    </source>
</evidence>
<keyword evidence="6" id="KW-0464">Manganese</keyword>
<dbReference type="GO" id="GO:0005634">
    <property type="term" value="C:nucleus"/>
    <property type="evidence" value="ECO:0007669"/>
    <property type="project" value="TreeGrafter"/>
</dbReference>
<feature type="domain" description="Endonuclease/exonuclease/phosphatase" evidence="8">
    <location>
        <begin position="49"/>
        <end position="249"/>
    </location>
</feature>
<dbReference type="AlphaFoldDB" id="A0A015L8V2"/>
<evidence type="ECO:0000313" key="10">
    <source>
        <dbReference type="Proteomes" id="UP000022910"/>
    </source>
</evidence>
<feature type="site" description="Transition state stabilizer" evidence="7">
    <location>
        <position position="186"/>
    </location>
</feature>
<feature type="binding site" evidence="6">
    <location>
        <position position="272"/>
    </location>
    <ligand>
        <name>Mg(2+)</name>
        <dbReference type="ChEBI" id="CHEBI:18420"/>
        <label>1</label>
    </ligand>
</feature>
<keyword evidence="10" id="KW-1185">Reference proteome</keyword>
<sequence>MVFICISNIPNSLYNYIAPPKNEGFSLKLLTLNARGLCDMGKNAWLGFEIIKNCDLVGLSETKISEKQIKSEKINPKSIYERYFGYKTHWNYSKTSSSRSSGTAFIYNKALEQYFESIESDNDGRAIMIRFKINNTYLRIIQLYCKTNQRNIKSCTKVDNLKDLILEWVNKGIKENERIIVMGDQNAAFNPSQDRKSTRKDKISKPESILIKKLVNEIKLIDIFALRKKDKNVMTYKDISRLDYILLDKKLISNLSDKGIIKNDELKLYTDHAALYLELSF</sequence>
<dbReference type="InterPro" id="IPR004808">
    <property type="entry name" value="AP_endonuc_1"/>
</dbReference>
<feature type="active site" evidence="5">
    <location>
        <position position="144"/>
    </location>
</feature>
<dbReference type="Pfam" id="PF03372">
    <property type="entry name" value="Exo_endo_phos"/>
    <property type="match status" value="1"/>
</dbReference>
<feature type="binding site" evidence="6">
    <location>
        <position position="33"/>
    </location>
    <ligand>
        <name>Mg(2+)</name>
        <dbReference type="ChEBI" id="CHEBI:18420"/>
        <label>1</label>
    </ligand>
</feature>
<evidence type="ECO:0000256" key="1">
    <source>
        <dbReference type="ARBA" id="ARBA00007092"/>
    </source>
</evidence>
<evidence type="ECO:0000256" key="2">
    <source>
        <dbReference type="ARBA" id="ARBA00022723"/>
    </source>
</evidence>
<dbReference type="PANTHER" id="PTHR22748:SF4">
    <property type="entry name" value="DNA-(APURINIC OR APYRIMIDINIC SITE) ENDONUCLEASE 2"/>
    <property type="match status" value="1"/>
</dbReference>
<dbReference type="EMBL" id="JEMT01029700">
    <property type="protein sequence ID" value="EXX51223.1"/>
    <property type="molecule type" value="Genomic_DNA"/>
</dbReference>
<keyword evidence="2 6" id="KW-0479">Metal-binding</keyword>
<name>A0A015L8V2_RHIIW</name>
<comment type="similarity">
    <text evidence="1">Belongs to the DNA repair enzymes AP/ExoA family.</text>
</comment>
<dbReference type="PANTHER" id="PTHR22748">
    <property type="entry name" value="AP ENDONUCLEASE"/>
    <property type="match status" value="1"/>
</dbReference>
<keyword evidence="4 6" id="KW-0460">Magnesium</keyword>
<dbReference type="GO" id="GO:0003906">
    <property type="term" value="F:DNA-(apurinic or apyrimidinic site) endonuclease activity"/>
    <property type="evidence" value="ECO:0007669"/>
    <property type="project" value="TreeGrafter"/>
</dbReference>
<dbReference type="GO" id="GO:0006284">
    <property type="term" value="P:base-excision repair"/>
    <property type="evidence" value="ECO:0007669"/>
    <property type="project" value="TreeGrafter"/>
</dbReference>
<evidence type="ECO:0000256" key="6">
    <source>
        <dbReference type="PIRSR" id="PIRSR604808-2"/>
    </source>
</evidence>
<protein>
    <recommendedName>
        <fullName evidence="8">Endonuclease/exonuclease/phosphatase domain-containing protein</fullName>
    </recommendedName>
</protein>
<keyword evidence="3" id="KW-0378">Hydrolase</keyword>
<dbReference type="SUPFAM" id="SSF56219">
    <property type="entry name" value="DNase I-like"/>
    <property type="match status" value="1"/>
</dbReference>
<feature type="binding site" evidence="6">
    <location>
        <position position="271"/>
    </location>
    <ligand>
        <name>Mg(2+)</name>
        <dbReference type="ChEBI" id="CHEBI:18420"/>
        <label>1</label>
    </ligand>
</feature>
<gene>
    <name evidence="9" type="ORF">RirG_263610</name>
</gene>
<dbReference type="InterPro" id="IPR005135">
    <property type="entry name" value="Endo/exonuclease/phosphatase"/>
</dbReference>
<feature type="binding site" evidence="6">
    <location>
        <position position="186"/>
    </location>
    <ligand>
        <name>Mg(2+)</name>
        <dbReference type="ChEBI" id="CHEBI:18420"/>
        <label>1</label>
    </ligand>
</feature>
<dbReference type="Gene3D" id="3.60.10.10">
    <property type="entry name" value="Endonuclease/exonuclease/phosphatase"/>
    <property type="match status" value="1"/>
</dbReference>
<dbReference type="Proteomes" id="UP000022910">
    <property type="component" value="Unassembled WGS sequence"/>
</dbReference>
<reference evidence="9 10" key="1">
    <citation type="submission" date="2014-02" db="EMBL/GenBank/DDBJ databases">
        <title>Single nucleus genome sequencing reveals high similarity among nuclei of an endomycorrhizal fungus.</title>
        <authorList>
            <person name="Lin K."/>
            <person name="Geurts R."/>
            <person name="Zhang Z."/>
            <person name="Limpens E."/>
            <person name="Saunders D.G."/>
            <person name="Mu D."/>
            <person name="Pang E."/>
            <person name="Cao H."/>
            <person name="Cha H."/>
            <person name="Lin T."/>
            <person name="Zhou Q."/>
            <person name="Shang Y."/>
            <person name="Li Y."/>
            <person name="Ivanov S."/>
            <person name="Sharma T."/>
            <person name="Velzen R.V."/>
            <person name="Ruijter N.D."/>
            <person name="Aanen D.K."/>
            <person name="Win J."/>
            <person name="Kamoun S."/>
            <person name="Bisseling T."/>
            <person name="Huang S."/>
        </authorList>
    </citation>
    <scope>NUCLEOTIDE SEQUENCE [LARGE SCALE GENOMIC DNA]</scope>
    <source>
        <strain evidence="10">DAOM197198w</strain>
    </source>
</reference>
<organism evidence="9 10">
    <name type="scientific">Rhizophagus irregularis (strain DAOM 197198w)</name>
    <name type="common">Glomus intraradices</name>
    <dbReference type="NCBI Taxonomy" id="1432141"/>
    <lineage>
        <taxon>Eukaryota</taxon>
        <taxon>Fungi</taxon>
        <taxon>Fungi incertae sedis</taxon>
        <taxon>Mucoromycota</taxon>
        <taxon>Glomeromycotina</taxon>
        <taxon>Glomeromycetes</taxon>
        <taxon>Glomerales</taxon>
        <taxon>Glomeraceae</taxon>
        <taxon>Rhizophagus</taxon>
    </lineage>
</organism>
<dbReference type="InterPro" id="IPR036691">
    <property type="entry name" value="Endo/exonu/phosph_ase_sf"/>
</dbReference>
<accession>A0A015L8V2</accession>
<evidence type="ECO:0000256" key="3">
    <source>
        <dbReference type="ARBA" id="ARBA00022801"/>
    </source>
</evidence>
<dbReference type="GO" id="GO:0046872">
    <property type="term" value="F:metal ion binding"/>
    <property type="evidence" value="ECO:0007669"/>
    <property type="project" value="UniProtKB-KW"/>
</dbReference>
<evidence type="ECO:0000256" key="7">
    <source>
        <dbReference type="PIRSR" id="PIRSR604808-3"/>
    </source>
</evidence>